<reference evidence="4" key="1">
    <citation type="journal article" date="2014" name="Int. J. Syst. Evol. Microbiol.">
        <title>Complete genome sequence of Corynebacterium casei LMG S-19264T (=DSM 44701T), isolated from a smear-ripened cheese.</title>
        <authorList>
            <consortium name="US DOE Joint Genome Institute (JGI-PGF)"/>
            <person name="Walter F."/>
            <person name="Albersmeier A."/>
            <person name="Kalinowski J."/>
            <person name="Ruckert C."/>
        </authorList>
    </citation>
    <scope>NUCLEOTIDE SEQUENCE</scope>
    <source>
        <strain evidence="4">CGMCC 1.12997</strain>
    </source>
</reference>
<proteinExistence type="inferred from homology"/>
<comment type="similarity">
    <text evidence="1">Belongs to the DinB family.</text>
</comment>
<evidence type="ECO:0000256" key="2">
    <source>
        <dbReference type="ARBA" id="ARBA00022723"/>
    </source>
</evidence>
<dbReference type="Proteomes" id="UP000647241">
    <property type="component" value="Unassembled WGS sequence"/>
</dbReference>
<evidence type="ECO:0000256" key="1">
    <source>
        <dbReference type="ARBA" id="ARBA00008635"/>
    </source>
</evidence>
<dbReference type="Pfam" id="PF05163">
    <property type="entry name" value="DinB"/>
    <property type="match status" value="1"/>
</dbReference>
<accession>A0A917H2Y7</accession>
<evidence type="ECO:0008006" key="6">
    <source>
        <dbReference type="Google" id="ProtNLM"/>
    </source>
</evidence>
<protein>
    <recommendedName>
        <fullName evidence="6">Damage-inducible protein DinB</fullName>
    </recommendedName>
</protein>
<feature type="binding site" evidence="3">
    <location>
        <position position="134"/>
    </location>
    <ligand>
        <name>a divalent metal cation</name>
        <dbReference type="ChEBI" id="CHEBI:60240"/>
    </ligand>
</feature>
<dbReference type="RefSeq" id="WP_188552480.1">
    <property type="nucleotide sequence ID" value="NZ_BMGT01000001.1"/>
</dbReference>
<evidence type="ECO:0000313" key="5">
    <source>
        <dbReference type="Proteomes" id="UP000647241"/>
    </source>
</evidence>
<evidence type="ECO:0000256" key="3">
    <source>
        <dbReference type="PIRSR" id="PIRSR607837-1"/>
    </source>
</evidence>
<organism evidence="4 5">
    <name type="scientific">Edaphobacter dinghuensis</name>
    <dbReference type="NCBI Taxonomy" id="1560005"/>
    <lineage>
        <taxon>Bacteria</taxon>
        <taxon>Pseudomonadati</taxon>
        <taxon>Acidobacteriota</taxon>
        <taxon>Terriglobia</taxon>
        <taxon>Terriglobales</taxon>
        <taxon>Acidobacteriaceae</taxon>
        <taxon>Edaphobacter</taxon>
    </lineage>
</organism>
<reference evidence="4" key="2">
    <citation type="submission" date="2020-09" db="EMBL/GenBank/DDBJ databases">
        <authorList>
            <person name="Sun Q."/>
            <person name="Zhou Y."/>
        </authorList>
    </citation>
    <scope>NUCLEOTIDE SEQUENCE</scope>
    <source>
        <strain evidence="4">CGMCC 1.12997</strain>
    </source>
</reference>
<dbReference type="InterPro" id="IPR007837">
    <property type="entry name" value="DinB"/>
</dbReference>
<evidence type="ECO:0000313" key="4">
    <source>
        <dbReference type="EMBL" id="GGG65555.1"/>
    </source>
</evidence>
<dbReference type="AlphaFoldDB" id="A0A917H2Y7"/>
<sequence length="163" mass="18555">MVALTGEELVAWNDKTAEQWRNLLETHPHLLALPCDVAGVKTVGELMQHIVAAQLRYAERLCGLPATPYEEIRYGTAAEVFATHVQGMDLFRRLIADSAYNWEEEVEFVTRRAGSLMATRKTFFIHAMTHGIRHYAQLATLVRQHGVAPDWPMDYLFMGARWA</sequence>
<dbReference type="SUPFAM" id="SSF109854">
    <property type="entry name" value="DinB/YfiT-like putative metalloenzymes"/>
    <property type="match status" value="1"/>
</dbReference>
<feature type="binding site" evidence="3">
    <location>
        <position position="49"/>
    </location>
    <ligand>
        <name>a divalent metal cation</name>
        <dbReference type="ChEBI" id="CHEBI:60240"/>
    </ligand>
</feature>
<dbReference type="GO" id="GO:0046872">
    <property type="term" value="F:metal ion binding"/>
    <property type="evidence" value="ECO:0007669"/>
    <property type="project" value="UniProtKB-KW"/>
</dbReference>
<name>A0A917H2Y7_9BACT</name>
<keyword evidence="5" id="KW-1185">Reference proteome</keyword>
<comment type="caution">
    <text evidence="4">The sequence shown here is derived from an EMBL/GenBank/DDBJ whole genome shotgun (WGS) entry which is preliminary data.</text>
</comment>
<dbReference type="Gene3D" id="1.20.120.450">
    <property type="entry name" value="dinb family like domain"/>
    <property type="match status" value="1"/>
</dbReference>
<keyword evidence="2 3" id="KW-0479">Metal-binding</keyword>
<gene>
    <name evidence="4" type="ORF">GCM10011585_04070</name>
</gene>
<dbReference type="InterPro" id="IPR034660">
    <property type="entry name" value="DinB/YfiT-like"/>
</dbReference>
<feature type="binding site" evidence="3">
    <location>
        <position position="130"/>
    </location>
    <ligand>
        <name>a divalent metal cation</name>
        <dbReference type="ChEBI" id="CHEBI:60240"/>
    </ligand>
</feature>
<dbReference type="EMBL" id="BMGT01000001">
    <property type="protein sequence ID" value="GGG65555.1"/>
    <property type="molecule type" value="Genomic_DNA"/>
</dbReference>